<evidence type="ECO:0000313" key="2">
    <source>
        <dbReference type="Proteomes" id="UP000201566"/>
    </source>
</evidence>
<dbReference type="GeneID" id="16512331"/>
<dbReference type="EMBL" id="KC977570">
    <property type="protein sequence ID" value="AGO82866.1"/>
    <property type="molecule type" value="Genomic_DNA"/>
</dbReference>
<dbReference type="Proteomes" id="UP000201566">
    <property type="component" value="Segment"/>
</dbReference>
<dbReference type="KEGG" id="vg:16512331"/>
<reference evidence="1 2" key="1">
    <citation type="journal article" date="2013" name="Science">
        <title>Pandoraviruses: amoeba viruses with genomes up to 2.5 Mb reaching that of parasitic eukaryotes.</title>
        <authorList>
            <person name="Philippe N."/>
            <person name="Legendre M."/>
            <person name="Doutre G."/>
            <person name="Coute Y."/>
            <person name="Poirot O."/>
            <person name="Lescot M."/>
            <person name="Arslan D."/>
            <person name="Seltzer V."/>
            <person name="Bertaux L."/>
            <person name="Bruley C."/>
            <person name="Garin J."/>
            <person name="Claverie J.M."/>
            <person name="Abergel C."/>
        </authorList>
    </citation>
    <scope>NUCLEOTIDE SEQUENCE [LARGE SCALE GENOMIC DNA]</scope>
    <source>
        <strain evidence="1">Melbourne</strain>
    </source>
</reference>
<organism evidence="1 2">
    <name type="scientific">Pandoravirus dulcis</name>
    <dbReference type="NCBI Taxonomy" id="1349409"/>
    <lineage>
        <taxon>Viruses</taxon>
        <taxon>Pandoravirus</taxon>
    </lineage>
</organism>
<protein>
    <submittedName>
        <fullName evidence="1">Uncharacterized protein</fullName>
    </submittedName>
</protein>
<dbReference type="RefSeq" id="YP_008319535.1">
    <property type="nucleotide sequence ID" value="NC_021858.1"/>
</dbReference>
<evidence type="ECO:0000313" key="1">
    <source>
        <dbReference type="EMBL" id="AGO82866.1"/>
    </source>
</evidence>
<sequence length="340" mass="38056">MAATVDDLPDELLAHVLRMGLDCDGRNDALLAVARATARRWHDAASAFWRPVTPHAYGRCLQFLKDTDNNWLVGPRRRRLTKRQIVAKAIAGACYAEAEAGPAFDAVELRPYDYATALVEVFGADAPESAQQQCLDERCPACGERPDRCACVCGNHECWPCKGGRPLSRCKRAHKDRWNQDHPRDWDDDTDNGGCLASEYPRLAEAVERHRAATASRWANMRWPTLAHWDATDASPTEAAVYVARCAQTLVTHALADTDDIGRMTCSAVIRRAHRLNDYRACVRSPVWRIGGCRCGKWTFGDKRCACDNVKYYYSTDDVEVDSAYRLDDVSTRHGSIKHG</sequence>
<accession>S4VXS1</accession>
<gene>
    <name evidence="1" type="ORF">pdul_cds_705</name>
</gene>
<proteinExistence type="predicted"/>
<name>S4VXS1_9VIRU</name>